<gene>
    <name evidence="1" type="ORF">BJ508DRAFT_181744</name>
</gene>
<name>A0A3N4HS34_ASCIM</name>
<keyword evidence="2" id="KW-1185">Reference proteome</keyword>
<reference evidence="1 2" key="1">
    <citation type="journal article" date="2018" name="Nat. Ecol. Evol.">
        <title>Pezizomycetes genomes reveal the molecular basis of ectomycorrhizal truffle lifestyle.</title>
        <authorList>
            <person name="Murat C."/>
            <person name="Payen T."/>
            <person name="Noel B."/>
            <person name="Kuo A."/>
            <person name="Morin E."/>
            <person name="Chen J."/>
            <person name="Kohler A."/>
            <person name="Krizsan K."/>
            <person name="Balestrini R."/>
            <person name="Da Silva C."/>
            <person name="Montanini B."/>
            <person name="Hainaut M."/>
            <person name="Levati E."/>
            <person name="Barry K.W."/>
            <person name="Belfiori B."/>
            <person name="Cichocki N."/>
            <person name="Clum A."/>
            <person name="Dockter R.B."/>
            <person name="Fauchery L."/>
            <person name="Guy J."/>
            <person name="Iotti M."/>
            <person name="Le Tacon F."/>
            <person name="Lindquist E.A."/>
            <person name="Lipzen A."/>
            <person name="Malagnac F."/>
            <person name="Mello A."/>
            <person name="Molinier V."/>
            <person name="Miyauchi S."/>
            <person name="Poulain J."/>
            <person name="Riccioni C."/>
            <person name="Rubini A."/>
            <person name="Sitrit Y."/>
            <person name="Splivallo R."/>
            <person name="Traeger S."/>
            <person name="Wang M."/>
            <person name="Zifcakova L."/>
            <person name="Wipf D."/>
            <person name="Zambonelli A."/>
            <person name="Paolocci F."/>
            <person name="Nowrousian M."/>
            <person name="Ottonello S."/>
            <person name="Baldrian P."/>
            <person name="Spatafora J.W."/>
            <person name="Henrissat B."/>
            <person name="Nagy L.G."/>
            <person name="Aury J.M."/>
            <person name="Wincker P."/>
            <person name="Grigoriev I.V."/>
            <person name="Bonfante P."/>
            <person name="Martin F.M."/>
        </authorList>
    </citation>
    <scope>NUCLEOTIDE SEQUENCE [LARGE SCALE GENOMIC DNA]</scope>
    <source>
        <strain evidence="1 2">RN42</strain>
    </source>
</reference>
<dbReference type="EMBL" id="ML119740">
    <property type="protein sequence ID" value="RPA76653.1"/>
    <property type="molecule type" value="Genomic_DNA"/>
</dbReference>
<accession>A0A3N4HS34</accession>
<dbReference type="AlphaFoldDB" id="A0A3N4HS34"/>
<dbReference type="Proteomes" id="UP000275078">
    <property type="component" value="Unassembled WGS sequence"/>
</dbReference>
<proteinExistence type="predicted"/>
<sequence>MDTVTGTTVRSRITDMVSGPGSEDESGNAKCTHCGDSAGSSRCSCGYMYTVPILPLIRAQHLGSVQRLSTLPSTEEQAGQRSRPSLILFGQPSIPTTAHFHEMPANTSSSVIETGTRHFPSSTLSRLSFNPCSAKPTPIYFDKLQKSFSWSI</sequence>
<protein>
    <submittedName>
        <fullName evidence="1">Uncharacterized protein</fullName>
    </submittedName>
</protein>
<evidence type="ECO:0000313" key="2">
    <source>
        <dbReference type="Proteomes" id="UP000275078"/>
    </source>
</evidence>
<organism evidence="1 2">
    <name type="scientific">Ascobolus immersus RN42</name>
    <dbReference type="NCBI Taxonomy" id="1160509"/>
    <lineage>
        <taxon>Eukaryota</taxon>
        <taxon>Fungi</taxon>
        <taxon>Dikarya</taxon>
        <taxon>Ascomycota</taxon>
        <taxon>Pezizomycotina</taxon>
        <taxon>Pezizomycetes</taxon>
        <taxon>Pezizales</taxon>
        <taxon>Ascobolaceae</taxon>
        <taxon>Ascobolus</taxon>
    </lineage>
</organism>
<evidence type="ECO:0000313" key="1">
    <source>
        <dbReference type="EMBL" id="RPA76653.1"/>
    </source>
</evidence>